<sequence length="75" mass="8558">MRMKSHFRRPQCEASKAPVGHARAYREIFNDAQATLSIIRRARRLRTLLVKAISNCLDSMLGIPTVLEEEFTLDG</sequence>
<protein>
    <submittedName>
        <fullName evidence="1">Uncharacterized protein</fullName>
    </submittedName>
</protein>
<dbReference type="Proteomes" id="UP000233551">
    <property type="component" value="Unassembled WGS sequence"/>
</dbReference>
<gene>
    <name evidence="1" type="ORF">CRG98_030183</name>
</gene>
<dbReference type="EMBL" id="PGOL01002241">
    <property type="protein sequence ID" value="PKI49425.1"/>
    <property type="molecule type" value="Genomic_DNA"/>
</dbReference>
<organism evidence="1 2">
    <name type="scientific">Punica granatum</name>
    <name type="common">Pomegranate</name>
    <dbReference type="NCBI Taxonomy" id="22663"/>
    <lineage>
        <taxon>Eukaryota</taxon>
        <taxon>Viridiplantae</taxon>
        <taxon>Streptophyta</taxon>
        <taxon>Embryophyta</taxon>
        <taxon>Tracheophyta</taxon>
        <taxon>Spermatophyta</taxon>
        <taxon>Magnoliopsida</taxon>
        <taxon>eudicotyledons</taxon>
        <taxon>Gunneridae</taxon>
        <taxon>Pentapetalae</taxon>
        <taxon>rosids</taxon>
        <taxon>malvids</taxon>
        <taxon>Myrtales</taxon>
        <taxon>Lythraceae</taxon>
        <taxon>Punica</taxon>
    </lineage>
</organism>
<comment type="caution">
    <text evidence="1">The sequence shown here is derived from an EMBL/GenBank/DDBJ whole genome shotgun (WGS) entry which is preliminary data.</text>
</comment>
<keyword evidence="2" id="KW-1185">Reference proteome</keyword>
<reference evidence="1 2" key="1">
    <citation type="submission" date="2017-11" db="EMBL/GenBank/DDBJ databases">
        <title>De-novo sequencing of pomegranate (Punica granatum L.) genome.</title>
        <authorList>
            <person name="Akparov Z."/>
            <person name="Amiraslanov A."/>
            <person name="Hajiyeva S."/>
            <person name="Abbasov M."/>
            <person name="Kaur K."/>
            <person name="Hamwieh A."/>
            <person name="Solovyev V."/>
            <person name="Salamov A."/>
            <person name="Braich B."/>
            <person name="Kosarev P."/>
            <person name="Mahmoud A."/>
            <person name="Hajiyev E."/>
            <person name="Babayeva S."/>
            <person name="Izzatullayeva V."/>
            <person name="Mammadov A."/>
            <person name="Mammadov A."/>
            <person name="Sharifova S."/>
            <person name="Ojaghi J."/>
            <person name="Eynullazada K."/>
            <person name="Bayramov B."/>
            <person name="Abdulazimova A."/>
            <person name="Shahmuradov I."/>
        </authorList>
    </citation>
    <scope>NUCLEOTIDE SEQUENCE [LARGE SCALE GENOMIC DNA]</scope>
    <source>
        <strain evidence="2">cv. AG2017</strain>
        <tissue evidence="1">Leaf</tissue>
    </source>
</reference>
<accession>A0A2I0IZL4</accession>
<evidence type="ECO:0000313" key="1">
    <source>
        <dbReference type="EMBL" id="PKI49425.1"/>
    </source>
</evidence>
<dbReference type="AlphaFoldDB" id="A0A2I0IZL4"/>
<evidence type="ECO:0000313" key="2">
    <source>
        <dbReference type="Proteomes" id="UP000233551"/>
    </source>
</evidence>
<name>A0A2I0IZL4_PUNGR</name>
<proteinExistence type="predicted"/>